<accession>A0ABR2JW15</accession>
<sequence length="179" mass="20904">MKTKSSKEEAKLLELDFQNHKVITLNDICPDIITNPLKHVQGKNVRPKTMLYNITKTIYWNDITIIDYTEGAHNNNKLNLLSERFCNNIIFYNMVPVEYLSKFHTEYTFKVALPRIQVLALITSEEAIKYFNDEGIYFNNIDFTQDFAGVINKEEVIQYLIDNNDYVMESSVMMGIIDN</sequence>
<reference evidence="1 2" key="1">
    <citation type="submission" date="2024-04" db="EMBL/GenBank/DDBJ databases">
        <title>Tritrichomonas musculus Genome.</title>
        <authorList>
            <person name="Alves-Ferreira E."/>
            <person name="Grigg M."/>
            <person name="Lorenzi H."/>
            <person name="Galac M."/>
        </authorList>
    </citation>
    <scope>NUCLEOTIDE SEQUENCE [LARGE SCALE GENOMIC DNA]</scope>
    <source>
        <strain evidence="1 2">EAF2021</strain>
    </source>
</reference>
<name>A0ABR2JW15_9EUKA</name>
<dbReference type="EMBL" id="JAPFFF010000009">
    <property type="protein sequence ID" value="KAK8882050.1"/>
    <property type="molecule type" value="Genomic_DNA"/>
</dbReference>
<comment type="caution">
    <text evidence="1">The sequence shown here is derived from an EMBL/GenBank/DDBJ whole genome shotgun (WGS) entry which is preliminary data.</text>
</comment>
<organism evidence="1 2">
    <name type="scientific">Tritrichomonas musculus</name>
    <dbReference type="NCBI Taxonomy" id="1915356"/>
    <lineage>
        <taxon>Eukaryota</taxon>
        <taxon>Metamonada</taxon>
        <taxon>Parabasalia</taxon>
        <taxon>Tritrichomonadida</taxon>
        <taxon>Tritrichomonadidae</taxon>
        <taxon>Tritrichomonas</taxon>
    </lineage>
</organism>
<proteinExistence type="predicted"/>
<dbReference type="Proteomes" id="UP001470230">
    <property type="component" value="Unassembled WGS sequence"/>
</dbReference>
<gene>
    <name evidence="1" type="ORF">M9Y10_044690</name>
</gene>
<evidence type="ECO:0000313" key="2">
    <source>
        <dbReference type="Proteomes" id="UP001470230"/>
    </source>
</evidence>
<protein>
    <submittedName>
        <fullName evidence="1">Uncharacterized protein</fullName>
    </submittedName>
</protein>
<keyword evidence="2" id="KW-1185">Reference proteome</keyword>
<evidence type="ECO:0000313" key="1">
    <source>
        <dbReference type="EMBL" id="KAK8882050.1"/>
    </source>
</evidence>